<dbReference type="RefSeq" id="WP_136776484.1">
    <property type="nucleotide sequence ID" value="NZ_SUPK01000002.1"/>
</dbReference>
<keyword evidence="8" id="KW-1003">Cell membrane</keyword>
<dbReference type="GO" id="GO:0005886">
    <property type="term" value="C:plasma membrane"/>
    <property type="evidence" value="ECO:0007669"/>
    <property type="project" value="UniProtKB-SubCell"/>
</dbReference>
<evidence type="ECO:0000256" key="21">
    <source>
        <dbReference type="SAM" id="Phobius"/>
    </source>
</evidence>
<evidence type="ECO:0000313" key="22">
    <source>
        <dbReference type="EMBL" id="TJY43119.1"/>
    </source>
</evidence>
<dbReference type="NCBIfam" id="TIGR00560">
    <property type="entry name" value="pgsA"/>
    <property type="match status" value="1"/>
</dbReference>
<evidence type="ECO:0000256" key="5">
    <source>
        <dbReference type="ARBA" id="ARBA00010441"/>
    </source>
</evidence>
<keyword evidence="14 21" id="KW-0472">Membrane</keyword>
<feature type="transmembrane region" description="Helical" evidence="21">
    <location>
        <begin position="137"/>
        <end position="157"/>
    </location>
</feature>
<evidence type="ECO:0000256" key="6">
    <source>
        <dbReference type="ARBA" id="ARBA00013170"/>
    </source>
</evidence>
<keyword evidence="15" id="KW-0594">Phospholipid biosynthesis</keyword>
<dbReference type="PIRSF" id="PIRSF000847">
    <property type="entry name" value="Phos_ph_gly_syn"/>
    <property type="match status" value="1"/>
</dbReference>
<evidence type="ECO:0000256" key="19">
    <source>
        <dbReference type="RuleBase" id="RU003750"/>
    </source>
</evidence>
<keyword evidence="10 19" id="KW-0808">Transferase</keyword>
<reference evidence="22 23" key="1">
    <citation type="submission" date="2019-04" db="EMBL/GenBank/DDBJ databases">
        <title>Cohnella sp. nov., isolated from soil.</title>
        <authorList>
            <person name="Kim W."/>
        </authorList>
    </citation>
    <scope>NUCLEOTIDE SEQUENCE [LARGE SCALE GENOMIC DNA]</scope>
    <source>
        <strain evidence="22 23">CAU 1483</strain>
    </source>
</reference>
<feature type="transmembrane region" description="Helical" evidence="21">
    <location>
        <begin position="12"/>
        <end position="34"/>
    </location>
</feature>
<evidence type="ECO:0000256" key="17">
    <source>
        <dbReference type="ARBA" id="ARBA00048586"/>
    </source>
</evidence>
<keyword evidence="16" id="KW-1208">Phospholipid metabolism</keyword>
<dbReference type="GO" id="GO:0006655">
    <property type="term" value="P:phosphatidylglycerol biosynthetic process"/>
    <property type="evidence" value="ECO:0007669"/>
    <property type="project" value="UniProtKB-UniPathway"/>
</dbReference>
<dbReference type="EC" id="2.7.8.5" evidence="6 18"/>
<sequence>MNLANRITLARIFIVPIITFVLLVRLDLGVLTIGEYSISYNQVVAVLLFIIAASTDGLDGYIARKRKIVTNLGKLLDPLADKLLVAAVLISLVEMGKLGAWVAIIIISREWAVTGLRQVALLEGAVLAASNWGKWKTAIQIAMIIVLLINNFPFNFIDLRIDLIAVWAAVLITVYSGVDYFVKNKNLIPVSDPAPGTPGTPNSGPKSDPAKKEVRRNA</sequence>
<evidence type="ECO:0000313" key="23">
    <source>
        <dbReference type="Proteomes" id="UP000309673"/>
    </source>
</evidence>
<dbReference type="PANTHER" id="PTHR14269">
    <property type="entry name" value="CDP-DIACYLGLYCEROL--GLYCEROL-3-PHOSPHATE 3-PHOSPHATIDYLTRANSFERASE-RELATED"/>
    <property type="match status" value="1"/>
</dbReference>
<evidence type="ECO:0000256" key="13">
    <source>
        <dbReference type="ARBA" id="ARBA00023098"/>
    </source>
</evidence>
<keyword evidence="12 21" id="KW-1133">Transmembrane helix</keyword>
<comment type="caution">
    <text evidence="22">The sequence shown here is derived from an EMBL/GenBank/DDBJ whole genome shotgun (WGS) entry which is preliminary data.</text>
</comment>
<dbReference type="UniPathway" id="UPA00084">
    <property type="reaction ID" value="UER00503"/>
</dbReference>
<evidence type="ECO:0000256" key="4">
    <source>
        <dbReference type="ARBA" id="ARBA00005189"/>
    </source>
</evidence>
<comment type="catalytic activity">
    <reaction evidence="17">
        <text>a CDP-1,2-diacyl-sn-glycerol + sn-glycerol 3-phosphate = a 1,2-diacyl-sn-glycero-3-phospho-(1'-sn-glycero-3'-phosphate) + CMP + H(+)</text>
        <dbReference type="Rhea" id="RHEA:12593"/>
        <dbReference type="ChEBI" id="CHEBI:15378"/>
        <dbReference type="ChEBI" id="CHEBI:57597"/>
        <dbReference type="ChEBI" id="CHEBI:58332"/>
        <dbReference type="ChEBI" id="CHEBI:60110"/>
        <dbReference type="ChEBI" id="CHEBI:60377"/>
        <dbReference type="EC" id="2.7.8.5"/>
    </reaction>
</comment>
<evidence type="ECO:0000256" key="3">
    <source>
        <dbReference type="ARBA" id="ARBA00005042"/>
    </source>
</evidence>
<name>A0A4V5LSH8_9BACL</name>
<proteinExistence type="inferred from homology"/>
<keyword evidence="9" id="KW-0444">Lipid biosynthesis</keyword>
<evidence type="ECO:0000256" key="18">
    <source>
        <dbReference type="NCBIfam" id="TIGR00560"/>
    </source>
</evidence>
<comment type="similarity">
    <text evidence="5 19">Belongs to the CDP-alcohol phosphatidyltransferase class-I family.</text>
</comment>
<evidence type="ECO:0000256" key="11">
    <source>
        <dbReference type="ARBA" id="ARBA00022692"/>
    </source>
</evidence>
<comment type="pathway">
    <text evidence="4">Lipid metabolism.</text>
</comment>
<evidence type="ECO:0000256" key="15">
    <source>
        <dbReference type="ARBA" id="ARBA00023209"/>
    </source>
</evidence>
<feature type="transmembrane region" description="Helical" evidence="21">
    <location>
        <begin position="164"/>
        <end position="182"/>
    </location>
</feature>
<evidence type="ECO:0000256" key="8">
    <source>
        <dbReference type="ARBA" id="ARBA00022475"/>
    </source>
</evidence>
<feature type="compositionally biased region" description="Basic and acidic residues" evidence="20">
    <location>
        <begin position="208"/>
        <end position="218"/>
    </location>
</feature>
<feature type="region of interest" description="Disordered" evidence="20">
    <location>
        <begin position="191"/>
        <end position="218"/>
    </location>
</feature>
<dbReference type="GO" id="GO:0008444">
    <property type="term" value="F:CDP-diacylglycerol-glycerol-3-phosphate 3-phosphatidyltransferase activity"/>
    <property type="evidence" value="ECO:0007669"/>
    <property type="project" value="UniProtKB-UniRule"/>
</dbReference>
<comment type="function">
    <text evidence="1">This protein catalyzes the committed step to the synthesis of the acidic phospholipids.</text>
</comment>
<evidence type="ECO:0000256" key="2">
    <source>
        <dbReference type="ARBA" id="ARBA00004651"/>
    </source>
</evidence>
<dbReference type="Pfam" id="PF01066">
    <property type="entry name" value="CDP-OH_P_transf"/>
    <property type="match status" value="1"/>
</dbReference>
<dbReference type="Gene3D" id="1.20.120.1760">
    <property type="match status" value="1"/>
</dbReference>
<dbReference type="InterPro" id="IPR050324">
    <property type="entry name" value="CDP-alcohol_PTase-I"/>
</dbReference>
<dbReference type="InterPro" id="IPR004570">
    <property type="entry name" value="Phosphatidylglycerol_P_synth"/>
</dbReference>
<feature type="transmembrane region" description="Helical" evidence="21">
    <location>
        <begin position="40"/>
        <end position="62"/>
    </location>
</feature>
<keyword evidence="11 21" id="KW-0812">Transmembrane</keyword>
<accession>A0A4V5LSH8</accession>
<evidence type="ECO:0000256" key="7">
    <source>
        <dbReference type="ARBA" id="ARBA00014944"/>
    </source>
</evidence>
<evidence type="ECO:0000256" key="20">
    <source>
        <dbReference type="SAM" id="MobiDB-lite"/>
    </source>
</evidence>
<evidence type="ECO:0000256" key="1">
    <source>
        <dbReference type="ARBA" id="ARBA00003973"/>
    </source>
</evidence>
<evidence type="ECO:0000256" key="16">
    <source>
        <dbReference type="ARBA" id="ARBA00023264"/>
    </source>
</evidence>
<dbReference type="AlphaFoldDB" id="A0A4V5LSH8"/>
<dbReference type="InterPro" id="IPR043130">
    <property type="entry name" value="CDP-OH_PTrfase_TM_dom"/>
</dbReference>
<dbReference type="FunFam" id="1.20.120.1760:FF:000004">
    <property type="entry name" value="CDP-diacylglycerol--glycerol-3-phosphate 3-phosphatidyltransferase"/>
    <property type="match status" value="1"/>
</dbReference>
<dbReference type="Proteomes" id="UP000309673">
    <property type="component" value="Unassembled WGS sequence"/>
</dbReference>
<dbReference type="PANTHER" id="PTHR14269:SF62">
    <property type="entry name" value="CDP-DIACYLGLYCEROL--GLYCEROL-3-PHOSPHATE 3-PHOSPHATIDYLTRANSFERASE 1, CHLOROPLASTIC"/>
    <property type="match status" value="1"/>
</dbReference>
<evidence type="ECO:0000256" key="9">
    <source>
        <dbReference type="ARBA" id="ARBA00022516"/>
    </source>
</evidence>
<evidence type="ECO:0000256" key="12">
    <source>
        <dbReference type="ARBA" id="ARBA00022989"/>
    </source>
</evidence>
<feature type="transmembrane region" description="Helical" evidence="21">
    <location>
        <begin position="83"/>
        <end position="107"/>
    </location>
</feature>
<gene>
    <name evidence="22" type="primary">pgsA</name>
    <name evidence="22" type="ORF">E5161_04265</name>
</gene>
<dbReference type="EMBL" id="SUPK01000002">
    <property type="protein sequence ID" value="TJY43119.1"/>
    <property type="molecule type" value="Genomic_DNA"/>
</dbReference>
<dbReference type="PROSITE" id="PS00379">
    <property type="entry name" value="CDP_ALCOHOL_P_TRANSF"/>
    <property type="match status" value="1"/>
</dbReference>
<comment type="pathway">
    <text evidence="3">Phospholipid metabolism; phosphatidylglycerol biosynthesis; phosphatidylglycerol from CDP-diacylglycerol: step 1/2.</text>
</comment>
<organism evidence="22 23">
    <name type="scientific">Cohnella pontilimi</name>
    <dbReference type="NCBI Taxonomy" id="2564100"/>
    <lineage>
        <taxon>Bacteria</taxon>
        <taxon>Bacillati</taxon>
        <taxon>Bacillota</taxon>
        <taxon>Bacilli</taxon>
        <taxon>Bacillales</taxon>
        <taxon>Paenibacillaceae</taxon>
        <taxon>Cohnella</taxon>
    </lineage>
</organism>
<dbReference type="OrthoDB" id="9796672at2"/>
<dbReference type="InterPro" id="IPR000462">
    <property type="entry name" value="CDP-OH_P_trans"/>
</dbReference>
<keyword evidence="13" id="KW-0443">Lipid metabolism</keyword>
<dbReference type="InterPro" id="IPR048254">
    <property type="entry name" value="CDP_ALCOHOL_P_TRANSF_CS"/>
</dbReference>
<comment type="subcellular location">
    <subcellularLocation>
        <location evidence="2">Cell membrane</location>
        <topology evidence="2">Multi-pass membrane protein</topology>
    </subcellularLocation>
</comment>
<evidence type="ECO:0000256" key="10">
    <source>
        <dbReference type="ARBA" id="ARBA00022679"/>
    </source>
</evidence>
<keyword evidence="23" id="KW-1185">Reference proteome</keyword>
<evidence type="ECO:0000256" key="14">
    <source>
        <dbReference type="ARBA" id="ARBA00023136"/>
    </source>
</evidence>
<protein>
    <recommendedName>
        <fullName evidence="7 18">CDP-diacylglycerol--glycerol-3-phosphate 3-phosphatidyltransferase</fullName>
        <ecNumber evidence="6 18">2.7.8.5</ecNumber>
    </recommendedName>
</protein>